<dbReference type="RefSeq" id="WP_223420247.1">
    <property type="nucleotide sequence ID" value="NZ_JAIPME010000002.1"/>
</dbReference>
<proteinExistence type="predicted"/>
<protein>
    <recommendedName>
        <fullName evidence="3">SsuA/THI5-like domain-containing protein</fullName>
    </recommendedName>
</protein>
<dbReference type="Gene3D" id="3.40.190.10">
    <property type="entry name" value="Periplasmic binding protein-like II"/>
    <property type="match status" value="1"/>
</dbReference>
<gene>
    <name evidence="1" type="ORF">K8P03_08410</name>
</gene>
<dbReference type="Proteomes" id="UP000734271">
    <property type="component" value="Unassembled WGS sequence"/>
</dbReference>
<dbReference type="SUPFAM" id="SSF53850">
    <property type="entry name" value="Periplasmic binding protein-like II"/>
    <property type="match status" value="1"/>
</dbReference>
<accession>A0ABS7T0J6</accession>
<evidence type="ECO:0000313" key="1">
    <source>
        <dbReference type="EMBL" id="MBZ2387302.1"/>
    </source>
</evidence>
<sequence length="331" mass="37926">MNKLKKLLVIIIPVLLLTGCILIQKNKSKKVGKIEKDVIEVSKKPTTNKVNVKTSTFASDIIMDKLCASNENYDYMKVNNLSQIESLNFDIAIVPAYQVVDLYNKTDGNIKVAAITLVNNINIISDKQINNPKDMARKTIMVPELNESMNKLIESRLGFIKTLMRINIEFYYNQKDLVKNLDNSENVLAILSEPYYSKAIAKRSYYTFDINKAIAMLPNSKADSDSDFLSEVIIVNKNYLKDNKESFDKFLVEFKKAQQEINEETVLSQAIINNYDITNEEAIKIYKSMENTFIDSDTMAGVFEIYMDKLENLDKNIFGGKRPTDDLYYKN</sequence>
<evidence type="ECO:0008006" key="3">
    <source>
        <dbReference type="Google" id="ProtNLM"/>
    </source>
</evidence>
<organism evidence="1 2">
    <name type="scientific">Anaerococcus murdochii</name>
    <dbReference type="NCBI Taxonomy" id="411577"/>
    <lineage>
        <taxon>Bacteria</taxon>
        <taxon>Bacillati</taxon>
        <taxon>Bacillota</taxon>
        <taxon>Tissierellia</taxon>
        <taxon>Tissierellales</taxon>
        <taxon>Peptoniphilaceae</taxon>
        <taxon>Anaerococcus</taxon>
    </lineage>
</organism>
<dbReference type="PROSITE" id="PS51257">
    <property type="entry name" value="PROKAR_LIPOPROTEIN"/>
    <property type="match status" value="1"/>
</dbReference>
<reference evidence="1 2" key="1">
    <citation type="submission" date="2021-08" db="EMBL/GenBank/DDBJ databases">
        <title>FDA dAtabase for Regulatory Grade micrObial Sequences (FDA-ARGOS): Supporting development and validation of Infectious Disease Dx tests.</title>
        <authorList>
            <person name="Sproer C."/>
            <person name="Gronow S."/>
            <person name="Severitt S."/>
            <person name="Schroder I."/>
            <person name="Tallon L."/>
            <person name="Sadzewicz L."/>
            <person name="Zhao X."/>
            <person name="Boylan J."/>
            <person name="Ott S."/>
            <person name="Bowen H."/>
            <person name="Vavikolanu K."/>
            <person name="Hazen T."/>
            <person name="Aluvathingal J."/>
            <person name="Nadendla S."/>
            <person name="Lowell S."/>
            <person name="Myers T."/>
            <person name="Yan Y."/>
            <person name="Sichtig H."/>
        </authorList>
    </citation>
    <scope>NUCLEOTIDE SEQUENCE [LARGE SCALE GENOMIC DNA]</scope>
    <source>
        <strain evidence="1 2">FDAARGOS_1460</strain>
    </source>
</reference>
<keyword evidence="2" id="KW-1185">Reference proteome</keyword>
<comment type="caution">
    <text evidence="1">The sequence shown here is derived from an EMBL/GenBank/DDBJ whole genome shotgun (WGS) entry which is preliminary data.</text>
</comment>
<dbReference type="EMBL" id="JAIPME010000002">
    <property type="protein sequence ID" value="MBZ2387302.1"/>
    <property type="molecule type" value="Genomic_DNA"/>
</dbReference>
<evidence type="ECO:0000313" key="2">
    <source>
        <dbReference type="Proteomes" id="UP000734271"/>
    </source>
</evidence>
<name>A0ABS7T0J6_9FIRM</name>